<evidence type="ECO:0000259" key="14">
    <source>
        <dbReference type="Pfam" id="PF02932"/>
    </source>
</evidence>
<feature type="transmembrane region" description="Helical" evidence="12">
    <location>
        <begin position="314"/>
        <end position="338"/>
    </location>
</feature>
<gene>
    <name evidence="16" type="primary">LOC101849968</name>
</gene>
<dbReference type="InterPro" id="IPR006201">
    <property type="entry name" value="Neur_channel"/>
</dbReference>
<dbReference type="Proteomes" id="UP000694888">
    <property type="component" value="Unplaced"/>
</dbReference>
<dbReference type="InterPro" id="IPR036719">
    <property type="entry name" value="Neuro-gated_channel_TM_sf"/>
</dbReference>
<feature type="compositionally biased region" description="Basic and acidic residues" evidence="11">
    <location>
        <begin position="36"/>
        <end position="48"/>
    </location>
</feature>
<dbReference type="Pfam" id="PF02932">
    <property type="entry name" value="Neur_chan_memb"/>
    <property type="match status" value="1"/>
</dbReference>
<dbReference type="RefSeq" id="XP_012944642.1">
    <property type="nucleotide sequence ID" value="XM_013089188.2"/>
</dbReference>
<keyword evidence="9 12" id="KW-0472">Membrane</keyword>
<evidence type="ECO:0000313" key="16">
    <source>
        <dbReference type="RefSeq" id="XP_012944642.1"/>
    </source>
</evidence>
<feature type="domain" description="Neurotransmitter-gated ion-channel ligand-binding" evidence="13">
    <location>
        <begin position="63"/>
        <end position="190"/>
    </location>
</feature>
<keyword evidence="7 12" id="KW-1133">Transmembrane helix</keyword>
<evidence type="ECO:0000313" key="15">
    <source>
        <dbReference type="Proteomes" id="UP000694888"/>
    </source>
</evidence>
<dbReference type="GeneID" id="101849968"/>
<reference evidence="16" key="1">
    <citation type="submission" date="2025-08" db="UniProtKB">
        <authorList>
            <consortium name="RefSeq"/>
        </authorList>
    </citation>
    <scope>IDENTIFICATION</scope>
</reference>
<evidence type="ECO:0000256" key="4">
    <source>
        <dbReference type="ARBA" id="ARBA00022475"/>
    </source>
</evidence>
<keyword evidence="3" id="KW-0813">Transport</keyword>
<keyword evidence="15" id="KW-1185">Reference proteome</keyword>
<dbReference type="CDD" id="cd19049">
    <property type="entry name" value="LGIC_TM_anion"/>
    <property type="match status" value="1"/>
</dbReference>
<dbReference type="Pfam" id="PF02931">
    <property type="entry name" value="Neur_chan_LBD"/>
    <property type="match status" value="1"/>
</dbReference>
<comment type="subcellular location">
    <subcellularLocation>
        <location evidence="2">Cell membrane</location>
    </subcellularLocation>
    <subcellularLocation>
        <location evidence="1">Membrane</location>
        <topology evidence="1">Multi-pass membrane protein</topology>
    </subcellularLocation>
</comment>
<dbReference type="PRINTS" id="PR00252">
    <property type="entry name" value="NRIONCHANNEL"/>
</dbReference>
<keyword evidence="4" id="KW-1003">Cell membrane</keyword>
<dbReference type="SUPFAM" id="SSF63712">
    <property type="entry name" value="Nicotinic receptor ligand binding domain-like"/>
    <property type="match status" value="1"/>
</dbReference>
<dbReference type="InterPro" id="IPR038050">
    <property type="entry name" value="Neuro_actylchol_rec"/>
</dbReference>
<evidence type="ECO:0000256" key="5">
    <source>
        <dbReference type="ARBA" id="ARBA00022692"/>
    </source>
</evidence>
<evidence type="ECO:0000256" key="7">
    <source>
        <dbReference type="ARBA" id="ARBA00022989"/>
    </source>
</evidence>
<evidence type="ECO:0000256" key="6">
    <source>
        <dbReference type="ARBA" id="ARBA00022729"/>
    </source>
</evidence>
<keyword evidence="6" id="KW-0732">Signal</keyword>
<feature type="domain" description="Neurotransmitter-gated ion-channel transmembrane" evidence="14">
    <location>
        <begin position="321"/>
        <end position="409"/>
    </location>
</feature>
<dbReference type="InterPro" id="IPR006028">
    <property type="entry name" value="GABAA/Glycine_rcpt"/>
</dbReference>
<evidence type="ECO:0000256" key="10">
    <source>
        <dbReference type="ARBA" id="ARBA00023303"/>
    </source>
</evidence>
<dbReference type="InterPro" id="IPR006029">
    <property type="entry name" value="Neurotrans-gated_channel_TM"/>
</dbReference>
<keyword evidence="10" id="KW-0407">Ion channel</keyword>
<protein>
    <submittedName>
        <fullName evidence="16">Glycine receptor subunit alphaZ1</fullName>
    </submittedName>
</protein>
<dbReference type="Gene3D" id="1.20.58.390">
    <property type="entry name" value="Neurotransmitter-gated ion-channel transmembrane domain"/>
    <property type="match status" value="1"/>
</dbReference>
<evidence type="ECO:0000256" key="8">
    <source>
        <dbReference type="ARBA" id="ARBA00023065"/>
    </source>
</evidence>
<dbReference type="PANTHER" id="PTHR18945">
    <property type="entry name" value="NEUROTRANSMITTER GATED ION CHANNEL"/>
    <property type="match status" value="1"/>
</dbReference>
<name>A0ABM1ABP4_APLCA</name>
<accession>A0ABM1ABP4</accession>
<feature type="region of interest" description="Disordered" evidence="11">
    <location>
        <begin position="36"/>
        <end position="59"/>
    </location>
</feature>
<dbReference type="SUPFAM" id="SSF90112">
    <property type="entry name" value="Neurotransmitter-gated ion-channel transmembrane pore"/>
    <property type="match status" value="1"/>
</dbReference>
<keyword evidence="5 12" id="KW-0812">Transmembrane</keyword>
<evidence type="ECO:0000256" key="2">
    <source>
        <dbReference type="ARBA" id="ARBA00004236"/>
    </source>
</evidence>
<evidence type="ECO:0000256" key="11">
    <source>
        <dbReference type="SAM" id="MobiDB-lite"/>
    </source>
</evidence>
<evidence type="ECO:0000256" key="3">
    <source>
        <dbReference type="ARBA" id="ARBA00022448"/>
    </source>
</evidence>
<evidence type="ECO:0000256" key="12">
    <source>
        <dbReference type="SAM" id="Phobius"/>
    </source>
</evidence>
<keyword evidence="8" id="KW-0406">Ion transport</keyword>
<sequence length="495" mass="56239">MATALSSVLHLTFILLVVVQLGCCVLDDARLRERRLADSSKPSSKEKSNGTLSDQGKPSAREAAIQRILNDHDPKIPPDFEKDFPTEVTVQVFIVSFDSISEATMDYSVSIFLRQTWVDQRMTYNKLPGVDMLELDTRVMGEVWVPDLFFTNEKRASFHEVTVPNKLMHVYPNGNILYSSRNTLLKHACTGHQQHYSSEACPEHPFLAVSMMSPLFQFPLVPLASMSSVVFPSYVFLVGSTLNNQCHELIADSYSTKNVIFRWHDTPIITRDHLKLPQFQFDDTQNVDCTKEYKETGGSNYTCIRADFYLSRSYGYYVAQVYIPSVLIVSLSWVSFWLDIEAVPARISLGLLTVLTMTTQSANARAHLPRVSYIKAIDVWMATCLFFVFAALIEFAYVNVNSRVEKRRTNQSMIQAQGGLKLTGGGGGKGNGYNSETDDSEAKPKRLFSKTTIGRAKARRLDKLSRYIFPAVFAAFNIFYWLFYMFWEPEVERYD</sequence>
<dbReference type="InterPro" id="IPR036734">
    <property type="entry name" value="Neur_chan_lig-bd_sf"/>
</dbReference>
<feature type="transmembrane region" description="Helical" evidence="12">
    <location>
        <begin position="6"/>
        <end position="26"/>
    </location>
</feature>
<organism evidence="15 16">
    <name type="scientific">Aplysia californica</name>
    <name type="common">California sea hare</name>
    <dbReference type="NCBI Taxonomy" id="6500"/>
    <lineage>
        <taxon>Eukaryota</taxon>
        <taxon>Metazoa</taxon>
        <taxon>Spiralia</taxon>
        <taxon>Lophotrochozoa</taxon>
        <taxon>Mollusca</taxon>
        <taxon>Gastropoda</taxon>
        <taxon>Heterobranchia</taxon>
        <taxon>Euthyneura</taxon>
        <taxon>Tectipleura</taxon>
        <taxon>Aplysiida</taxon>
        <taxon>Aplysioidea</taxon>
        <taxon>Aplysiidae</taxon>
        <taxon>Aplysia</taxon>
    </lineage>
</organism>
<evidence type="ECO:0000256" key="1">
    <source>
        <dbReference type="ARBA" id="ARBA00004141"/>
    </source>
</evidence>
<dbReference type="Gene3D" id="2.70.170.10">
    <property type="entry name" value="Neurotransmitter-gated ion-channel ligand-binding domain"/>
    <property type="match status" value="1"/>
</dbReference>
<feature type="transmembrane region" description="Helical" evidence="12">
    <location>
        <begin position="379"/>
        <end position="398"/>
    </location>
</feature>
<proteinExistence type="predicted"/>
<feature type="transmembrane region" description="Helical" evidence="12">
    <location>
        <begin position="467"/>
        <end position="487"/>
    </location>
</feature>
<feature type="region of interest" description="Disordered" evidence="11">
    <location>
        <begin position="423"/>
        <end position="443"/>
    </location>
</feature>
<dbReference type="InterPro" id="IPR006202">
    <property type="entry name" value="Neur_chan_lig-bd"/>
</dbReference>
<evidence type="ECO:0000259" key="13">
    <source>
        <dbReference type="Pfam" id="PF02931"/>
    </source>
</evidence>
<evidence type="ECO:0000256" key="9">
    <source>
        <dbReference type="ARBA" id="ARBA00023136"/>
    </source>
</evidence>
<dbReference type="PRINTS" id="PR00253">
    <property type="entry name" value="GABAARECEPTR"/>
</dbReference>
<keyword evidence="16" id="KW-0675">Receptor</keyword>